<name>A0A4U1BJA6_9GAMM</name>
<dbReference type="Gene3D" id="1.10.357.140">
    <property type="entry name" value="UbiA prenyltransferase"/>
    <property type="match status" value="1"/>
</dbReference>
<dbReference type="GO" id="GO:0005886">
    <property type="term" value="C:plasma membrane"/>
    <property type="evidence" value="ECO:0007669"/>
    <property type="project" value="UniProtKB-SubCell"/>
</dbReference>
<keyword evidence="15" id="KW-1185">Reference proteome</keyword>
<dbReference type="Gene3D" id="1.20.120.1780">
    <property type="entry name" value="UbiA prenyltransferase"/>
    <property type="match status" value="1"/>
</dbReference>
<feature type="transmembrane region" description="Helical" evidence="12">
    <location>
        <begin position="269"/>
        <end position="289"/>
    </location>
</feature>
<dbReference type="GO" id="GO:0006744">
    <property type="term" value="P:ubiquinone biosynthetic process"/>
    <property type="evidence" value="ECO:0007669"/>
    <property type="project" value="UniProtKB-UniRule"/>
</dbReference>
<sequence length="290" mass="32816">MLAVMRDRLGPYMRLARLDRPIGTFLLLWPTLSAIWLAAHDGAPETRVLLVFFIGVWLTRANGCIINDYADRDLDGHVERTRGRPLASGELQAWEALALFVVLGLICFSLVLTLNTLTIMMSFVGIALTVIYPFTKRFFPGPQMVLGVVWSWSIPMAFAAQTNSVPAEAWIMFLAHWCWTVAYDTMYGMVDKEDDLKVGIRSTAIWFGRWDRRIIALLQLVCLGLLLTLGGRLGLAWPYYLAMTAMAALFLYQHWLIRHRDRAMCFKAFLNNNWAGLALFTGVVANYALS</sequence>
<dbReference type="EC" id="2.5.1.39" evidence="12 13"/>
<evidence type="ECO:0000256" key="10">
    <source>
        <dbReference type="ARBA" id="ARBA00022989"/>
    </source>
</evidence>
<evidence type="ECO:0000256" key="3">
    <source>
        <dbReference type="ARBA" id="ARBA00005985"/>
    </source>
</evidence>
<evidence type="ECO:0000256" key="8">
    <source>
        <dbReference type="ARBA" id="ARBA00022692"/>
    </source>
</evidence>
<feature type="transmembrane region" description="Helical" evidence="12">
    <location>
        <begin position="51"/>
        <end position="70"/>
    </location>
</feature>
<comment type="caution">
    <text evidence="14">The sequence shown here is derived from an EMBL/GenBank/DDBJ whole genome shotgun (WGS) entry which is preliminary data.</text>
</comment>
<keyword evidence="8 12" id="KW-0812">Transmembrane</keyword>
<evidence type="ECO:0000256" key="6">
    <source>
        <dbReference type="ARBA" id="ARBA00022679"/>
    </source>
</evidence>
<evidence type="ECO:0000256" key="2">
    <source>
        <dbReference type="ARBA" id="ARBA00004141"/>
    </source>
</evidence>
<evidence type="ECO:0000313" key="15">
    <source>
        <dbReference type="Proteomes" id="UP000305674"/>
    </source>
</evidence>
<evidence type="ECO:0000256" key="13">
    <source>
        <dbReference type="NCBIfam" id="TIGR01474"/>
    </source>
</evidence>
<evidence type="ECO:0000256" key="12">
    <source>
        <dbReference type="HAMAP-Rule" id="MF_01635"/>
    </source>
</evidence>
<evidence type="ECO:0000256" key="1">
    <source>
        <dbReference type="ARBA" id="ARBA00001946"/>
    </source>
</evidence>
<gene>
    <name evidence="12" type="primary">ubiA</name>
    <name evidence="14" type="ORF">FCL40_00770</name>
</gene>
<comment type="pathway">
    <text evidence="12">Cofactor biosynthesis; ubiquinone biosynthesis.</text>
</comment>
<keyword evidence="9 12" id="KW-0460">Magnesium</keyword>
<dbReference type="PROSITE" id="PS00943">
    <property type="entry name" value="UBIA"/>
    <property type="match status" value="1"/>
</dbReference>
<comment type="catalytic activity">
    <reaction evidence="12">
        <text>all-trans-octaprenyl diphosphate + 4-hydroxybenzoate = 4-hydroxy-3-(all-trans-octaprenyl)benzoate + diphosphate</text>
        <dbReference type="Rhea" id="RHEA:27782"/>
        <dbReference type="ChEBI" id="CHEBI:1617"/>
        <dbReference type="ChEBI" id="CHEBI:17879"/>
        <dbReference type="ChEBI" id="CHEBI:33019"/>
        <dbReference type="ChEBI" id="CHEBI:57711"/>
        <dbReference type="EC" id="2.5.1.39"/>
    </reaction>
</comment>
<keyword evidence="7 12" id="KW-0831">Ubiquinone biosynthesis</keyword>
<keyword evidence="11 12" id="KW-0472">Membrane</keyword>
<reference evidence="14 15" key="1">
    <citation type="submission" date="2019-04" db="EMBL/GenBank/DDBJ databases">
        <authorList>
            <person name="Hwang J.C."/>
        </authorList>
    </citation>
    <scope>NUCLEOTIDE SEQUENCE [LARGE SCALE GENOMIC DNA]</scope>
    <source>
        <strain evidence="14 15">IMCC35001</strain>
    </source>
</reference>
<dbReference type="EMBL" id="SWCI01000001">
    <property type="protein sequence ID" value="TKB51616.1"/>
    <property type="molecule type" value="Genomic_DNA"/>
</dbReference>
<evidence type="ECO:0000256" key="5">
    <source>
        <dbReference type="ARBA" id="ARBA00022519"/>
    </source>
</evidence>
<dbReference type="UniPathway" id="UPA00232"/>
<dbReference type="InterPro" id="IPR030470">
    <property type="entry name" value="UbiA_prenylTrfase_CS"/>
</dbReference>
<comment type="similarity">
    <text evidence="3 12">Belongs to the UbiA prenyltransferase family.</text>
</comment>
<dbReference type="OrthoDB" id="9782418at2"/>
<dbReference type="FunFam" id="1.10.357.140:FF:000002">
    <property type="entry name" value="4-hydroxybenzoate octaprenyltransferase"/>
    <property type="match status" value="1"/>
</dbReference>
<dbReference type="HAMAP" id="MF_01635">
    <property type="entry name" value="UbiA"/>
    <property type="match status" value="1"/>
</dbReference>
<feature type="transmembrane region" description="Helical" evidence="12">
    <location>
        <begin position="237"/>
        <end position="257"/>
    </location>
</feature>
<protein>
    <recommendedName>
        <fullName evidence="12 13">4-hydroxybenzoate octaprenyltransferase</fullName>
        <ecNumber evidence="12 13">2.5.1.39</ecNumber>
    </recommendedName>
    <alternativeName>
        <fullName evidence="12">4-HB polyprenyltransferase</fullName>
    </alternativeName>
</protein>
<dbReference type="AlphaFoldDB" id="A0A4U1BJA6"/>
<dbReference type="CDD" id="cd13959">
    <property type="entry name" value="PT_UbiA_COQ2"/>
    <property type="match status" value="1"/>
</dbReference>
<dbReference type="InterPro" id="IPR044878">
    <property type="entry name" value="UbiA_sf"/>
</dbReference>
<evidence type="ECO:0000256" key="9">
    <source>
        <dbReference type="ARBA" id="ARBA00022842"/>
    </source>
</evidence>
<dbReference type="GO" id="GO:0008412">
    <property type="term" value="F:4-hydroxybenzoate polyprenyltransferase activity"/>
    <property type="evidence" value="ECO:0007669"/>
    <property type="project" value="UniProtKB-UniRule"/>
</dbReference>
<organism evidence="14 15">
    <name type="scientific">Ferrimonas sediminicola</name>
    <dbReference type="NCBI Taxonomy" id="2569538"/>
    <lineage>
        <taxon>Bacteria</taxon>
        <taxon>Pseudomonadati</taxon>
        <taxon>Pseudomonadota</taxon>
        <taxon>Gammaproteobacteria</taxon>
        <taxon>Alteromonadales</taxon>
        <taxon>Ferrimonadaceae</taxon>
        <taxon>Ferrimonas</taxon>
    </lineage>
</organism>
<dbReference type="NCBIfam" id="TIGR01474">
    <property type="entry name" value="ubiA_proteo"/>
    <property type="match status" value="1"/>
</dbReference>
<dbReference type="FunFam" id="1.20.120.1780:FF:000001">
    <property type="entry name" value="4-hydroxybenzoate octaprenyltransferase"/>
    <property type="match status" value="1"/>
</dbReference>
<feature type="transmembrane region" description="Helical" evidence="12">
    <location>
        <begin position="210"/>
        <end position="231"/>
    </location>
</feature>
<dbReference type="InterPro" id="IPR006370">
    <property type="entry name" value="HB_polyprenyltransferase-like"/>
</dbReference>
<proteinExistence type="inferred from homology"/>
<comment type="function">
    <text evidence="12">Catalyzes the prenylation of para-hydroxybenzoate (PHB) with an all-trans polyprenyl group. Mediates the second step in the final reaction sequence of ubiquinone-8 (UQ-8) biosynthesis, which is the condensation of the polyisoprenoid side chain with PHB, generating the first membrane-bound Q intermediate 3-octaprenyl-4-hydroxybenzoate.</text>
</comment>
<accession>A0A4U1BJA6</accession>
<comment type="subcellular location">
    <subcellularLocation>
        <location evidence="12">Cell inner membrane</location>
        <topology evidence="12">Multi-pass membrane protein</topology>
    </subcellularLocation>
    <subcellularLocation>
        <location evidence="2">Membrane</location>
        <topology evidence="2">Multi-pass membrane protein</topology>
    </subcellularLocation>
</comment>
<keyword evidence="4 12" id="KW-1003">Cell membrane</keyword>
<dbReference type="InterPro" id="IPR000537">
    <property type="entry name" value="UbiA_prenyltransferase"/>
</dbReference>
<evidence type="ECO:0000256" key="7">
    <source>
        <dbReference type="ARBA" id="ARBA00022688"/>
    </source>
</evidence>
<feature type="transmembrane region" description="Helical" evidence="12">
    <location>
        <begin position="21"/>
        <end position="39"/>
    </location>
</feature>
<keyword evidence="10 12" id="KW-1133">Transmembrane helix</keyword>
<evidence type="ECO:0000256" key="11">
    <source>
        <dbReference type="ARBA" id="ARBA00023136"/>
    </source>
</evidence>
<evidence type="ECO:0000256" key="4">
    <source>
        <dbReference type="ARBA" id="ARBA00022475"/>
    </source>
</evidence>
<dbReference type="PANTHER" id="PTHR11048:SF28">
    <property type="entry name" value="4-HYDROXYBENZOATE POLYPRENYLTRANSFERASE, MITOCHONDRIAL"/>
    <property type="match status" value="1"/>
</dbReference>
<dbReference type="Pfam" id="PF01040">
    <property type="entry name" value="UbiA"/>
    <property type="match status" value="1"/>
</dbReference>
<dbReference type="Proteomes" id="UP000305674">
    <property type="component" value="Unassembled WGS sequence"/>
</dbReference>
<dbReference type="InterPro" id="IPR039653">
    <property type="entry name" value="Prenyltransferase"/>
</dbReference>
<feature type="transmembrane region" description="Helical" evidence="12">
    <location>
        <begin position="91"/>
        <end position="111"/>
    </location>
</feature>
<feature type="transmembrane region" description="Helical" evidence="12">
    <location>
        <begin position="117"/>
        <end position="135"/>
    </location>
</feature>
<comment type="cofactor">
    <cofactor evidence="1 12">
        <name>Mg(2+)</name>
        <dbReference type="ChEBI" id="CHEBI:18420"/>
    </cofactor>
</comment>
<evidence type="ECO:0000313" key="14">
    <source>
        <dbReference type="EMBL" id="TKB51616.1"/>
    </source>
</evidence>
<dbReference type="PANTHER" id="PTHR11048">
    <property type="entry name" value="PRENYLTRANSFERASES"/>
    <property type="match status" value="1"/>
</dbReference>
<keyword evidence="5 12" id="KW-0997">Cell inner membrane</keyword>
<keyword evidence="6 12" id="KW-0808">Transferase</keyword>